<keyword evidence="1" id="KW-0812">Transmembrane</keyword>
<gene>
    <name evidence="3" type="ORF">EZS28_036108</name>
</gene>
<dbReference type="Proteomes" id="UP000324800">
    <property type="component" value="Unassembled WGS sequence"/>
</dbReference>
<organism evidence="3 4">
    <name type="scientific">Streblomastix strix</name>
    <dbReference type="NCBI Taxonomy" id="222440"/>
    <lineage>
        <taxon>Eukaryota</taxon>
        <taxon>Metamonada</taxon>
        <taxon>Preaxostyla</taxon>
        <taxon>Oxymonadida</taxon>
        <taxon>Streblomastigidae</taxon>
        <taxon>Streblomastix</taxon>
    </lineage>
</organism>
<accession>A0A5J4UD20</accession>
<evidence type="ECO:0000313" key="3">
    <source>
        <dbReference type="EMBL" id="KAA6368367.1"/>
    </source>
</evidence>
<proteinExistence type="predicted"/>
<dbReference type="SUPFAM" id="SSF56672">
    <property type="entry name" value="DNA/RNA polymerases"/>
    <property type="match status" value="1"/>
</dbReference>
<keyword evidence="1" id="KW-0472">Membrane</keyword>
<dbReference type="Pfam" id="PF00078">
    <property type="entry name" value="RVT_1"/>
    <property type="match status" value="1"/>
</dbReference>
<dbReference type="InterPro" id="IPR043502">
    <property type="entry name" value="DNA/RNA_pol_sf"/>
</dbReference>
<dbReference type="PANTHER" id="PTHR33050:SF7">
    <property type="entry name" value="RIBONUCLEASE H"/>
    <property type="match status" value="1"/>
</dbReference>
<dbReference type="Gene3D" id="3.10.10.10">
    <property type="entry name" value="HIV Type 1 Reverse Transcriptase, subunit A, domain 1"/>
    <property type="match status" value="1"/>
</dbReference>
<protein>
    <recommendedName>
        <fullName evidence="2">Reverse transcriptase domain-containing protein</fullName>
    </recommendedName>
</protein>
<dbReference type="InterPro" id="IPR000477">
    <property type="entry name" value="RT_dom"/>
</dbReference>
<evidence type="ECO:0000259" key="2">
    <source>
        <dbReference type="PROSITE" id="PS50878"/>
    </source>
</evidence>
<dbReference type="InterPro" id="IPR052055">
    <property type="entry name" value="Hepadnavirus_pol/RT"/>
</dbReference>
<keyword evidence="1" id="KW-1133">Transmembrane helix</keyword>
<feature type="transmembrane region" description="Helical" evidence="1">
    <location>
        <begin position="154"/>
        <end position="175"/>
    </location>
</feature>
<sequence>MGKIDQKSAYVHIQVYKEFRPFLGFTFNNRFYQYKAMCFGVKHAQLIFHKTLHPVIKFHREAFRVRIIAYCDDIIILHQNQEELNIKKQLIINILTNFGFKISINKFVLIPMMQLEFFGLKIDQDQDQISMTQSRQKKMKQMLRRWRRIVTNQYMVKVGFFASFIGSLNFLRLQFKRVSIHLKKLNKINSRTAFQKG</sequence>
<dbReference type="InterPro" id="IPR043128">
    <property type="entry name" value="Rev_trsase/Diguanyl_cyclase"/>
</dbReference>
<evidence type="ECO:0000256" key="1">
    <source>
        <dbReference type="SAM" id="Phobius"/>
    </source>
</evidence>
<reference evidence="3 4" key="1">
    <citation type="submission" date="2019-03" db="EMBL/GenBank/DDBJ databases">
        <title>Single cell metagenomics reveals metabolic interactions within the superorganism composed of flagellate Streblomastix strix and complex community of Bacteroidetes bacteria on its surface.</title>
        <authorList>
            <person name="Treitli S.C."/>
            <person name="Kolisko M."/>
            <person name="Husnik F."/>
            <person name="Keeling P."/>
            <person name="Hampl V."/>
        </authorList>
    </citation>
    <scope>NUCLEOTIDE SEQUENCE [LARGE SCALE GENOMIC DNA]</scope>
    <source>
        <strain evidence="3">ST1C</strain>
    </source>
</reference>
<dbReference type="PANTHER" id="PTHR33050">
    <property type="entry name" value="REVERSE TRANSCRIPTASE DOMAIN-CONTAINING PROTEIN"/>
    <property type="match status" value="1"/>
</dbReference>
<evidence type="ECO:0000313" key="4">
    <source>
        <dbReference type="Proteomes" id="UP000324800"/>
    </source>
</evidence>
<dbReference type="Gene3D" id="3.30.70.270">
    <property type="match status" value="1"/>
</dbReference>
<dbReference type="EMBL" id="SNRW01017421">
    <property type="protein sequence ID" value="KAA6368367.1"/>
    <property type="molecule type" value="Genomic_DNA"/>
</dbReference>
<comment type="caution">
    <text evidence="3">The sequence shown here is derived from an EMBL/GenBank/DDBJ whole genome shotgun (WGS) entry which is preliminary data.</text>
</comment>
<feature type="domain" description="Reverse transcriptase" evidence="2">
    <location>
        <begin position="1"/>
        <end position="122"/>
    </location>
</feature>
<dbReference type="PROSITE" id="PS50878">
    <property type="entry name" value="RT_POL"/>
    <property type="match status" value="1"/>
</dbReference>
<dbReference type="AlphaFoldDB" id="A0A5J4UD20"/>
<name>A0A5J4UD20_9EUKA</name>